<dbReference type="InterPro" id="IPR036013">
    <property type="entry name" value="Band_7/SPFH_dom_sf"/>
</dbReference>
<feature type="domain" description="Band 7" evidence="6">
    <location>
        <begin position="9"/>
        <end position="183"/>
    </location>
</feature>
<dbReference type="Gene3D" id="3.30.479.30">
    <property type="entry name" value="Band 7 domain"/>
    <property type="match status" value="1"/>
</dbReference>
<sequence>MSYRVSAANQYLVITGAGISDVRLRKKSWVWPFQKARFFDITPTNYTLNLQAMSAEKLEFMLPAVFTIGPRDEPSSLKRFAKLLANSDKEGEQVTELVRGIIEGETRVIAASMTMEEIFKESKRFKDDVFTKVQTELDQFGLHIYNANIKQLMDAAGSEYFLYMRMKTHEGAVNQAKVDVAEAKYIGNVGEKKREGLTRQNVARVDAETLIYENERKAEMANAASQLQVREAEYNQNAKIAKIEAMRKAEMRDAELSREVEERRALAQTERLRADLVAKATADYEVAVQAANAELFAKQKEAEAALYAKQKEAEGMRLLYAAQAEGVQKLAEAFGGNMAAFRDYLMIDRGVYQQMARINADAVRGLEPKITVWNTGSNGGDGKGASAGAMQPIADVFRTLPPLFTTINEQTGVVPFPWMASVPNAGKQAATTSQ</sequence>
<dbReference type="InterPro" id="IPR001107">
    <property type="entry name" value="Band_7"/>
</dbReference>
<dbReference type="GO" id="GO:0005886">
    <property type="term" value="C:plasma membrane"/>
    <property type="evidence" value="ECO:0007669"/>
    <property type="project" value="UniProtKB-SubCell"/>
</dbReference>
<evidence type="ECO:0000256" key="2">
    <source>
        <dbReference type="ARBA" id="ARBA00007161"/>
    </source>
</evidence>
<dbReference type="AlphaFoldDB" id="A0A4P9XVM8"/>
<proteinExistence type="inferred from homology"/>
<keyword evidence="3" id="KW-1003">Cell membrane</keyword>
<keyword evidence="4" id="KW-0472">Membrane</keyword>
<evidence type="ECO:0000256" key="5">
    <source>
        <dbReference type="RuleBase" id="RU366054"/>
    </source>
</evidence>
<evidence type="ECO:0000313" key="8">
    <source>
        <dbReference type="Proteomes" id="UP000271241"/>
    </source>
</evidence>
<evidence type="ECO:0000256" key="3">
    <source>
        <dbReference type="ARBA" id="ARBA00022475"/>
    </source>
</evidence>
<gene>
    <name evidence="7" type="ORF">THASP1DRAFT_14201</name>
</gene>
<dbReference type="STRING" id="78915.A0A4P9XVM8"/>
<evidence type="ECO:0000259" key="6">
    <source>
        <dbReference type="Pfam" id="PF01145"/>
    </source>
</evidence>
<dbReference type="Proteomes" id="UP000271241">
    <property type="component" value="Unassembled WGS sequence"/>
</dbReference>
<reference evidence="8" key="1">
    <citation type="journal article" date="2018" name="Nat. Microbiol.">
        <title>Leveraging single-cell genomics to expand the fungal tree of life.</title>
        <authorList>
            <person name="Ahrendt S.R."/>
            <person name="Quandt C.A."/>
            <person name="Ciobanu D."/>
            <person name="Clum A."/>
            <person name="Salamov A."/>
            <person name="Andreopoulos B."/>
            <person name="Cheng J.F."/>
            <person name="Woyke T."/>
            <person name="Pelin A."/>
            <person name="Henrissat B."/>
            <person name="Reynolds N.K."/>
            <person name="Benny G.L."/>
            <person name="Smith M.E."/>
            <person name="James T.Y."/>
            <person name="Grigoriev I.V."/>
        </authorList>
    </citation>
    <scope>NUCLEOTIDE SEQUENCE [LARGE SCALE GENOMIC DNA]</scope>
    <source>
        <strain evidence="8">RSA 1356</strain>
    </source>
</reference>
<dbReference type="InterPro" id="IPR027705">
    <property type="entry name" value="Flotillin_fam"/>
</dbReference>
<dbReference type="PANTHER" id="PTHR13806:SF31">
    <property type="entry name" value="FLOTILLIN-LIKE PROTEIN 1-RELATED"/>
    <property type="match status" value="1"/>
</dbReference>
<dbReference type="PANTHER" id="PTHR13806">
    <property type="entry name" value="FLOTILLIN-RELATED"/>
    <property type="match status" value="1"/>
</dbReference>
<comment type="similarity">
    <text evidence="2 5">Belongs to the band 7/mec-2 family. Flotillin subfamily.</text>
</comment>
<evidence type="ECO:0000313" key="7">
    <source>
        <dbReference type="EMBL" id="RKP09470.1"/>
    </source>
</evidence>
<dbReference type="EMBL" id="KZ992512">
    <property type="protein sequence ID" value="RKP09470.1"/>
    <property type="molecule type" value="Genomic_DNA"/>
</dbReference>
<dbReference type="OrthoDB" id="6080404at2759"/>
<evidence type="ECO:0000256" key="1">
    <source>
        <dbReference type="ARBA" id="ARBA00004236"/>
    </source>
</evidence>
<keyword evidence="8" id="KW-1185">Reference proteome</keyword>
<dbReference type="SUPFAM" id="SSF117892">
    <property type="entry name" value="Band 7/SPFH domain"/>
    <property type="match status" value="1"/>
</dbReference>
<accession>A0A4P9XVM8</accession>
<dbReference type="Pfam" id="PF01145">
    <property type="entry name" value="Band_7"/>
    <property type="match status" value="1"/>
</dbReference>
<comment type="subcellular location">
    <subcellularLocation>
        <location evidence="1">Cell membrane</location>
    </subcellularLocation>
</comment>
<protein>
    <recommendedName>
        <fullName evidence="6">Band 7 domain-containing protein</fullName>
    </recommendedName>
</protein>
<evidence type="ECO:0000256" key="4">
    <source>
        <dbReference type="ARBA" id="ARBA00023136"/>
    </source>
</evidence>
<name>A0A4P9XVM8_9FUNG</name>
<organism evidence="7 8">
    <name type="scientific">Thamnocephalis sphaerospora</name>
    <dbReference type="NCBI Taxonomy" id="78915"/>
    <lineage>
        <taxon>Eukaryota</taxon>
        <taxon>Fungi</taxon>
        <taxon>Fungi incertae sedis</taxon>
        <taxon>Zoopagomycota</taxon>
        <taxon>Zoopagomycotina</taxon>
        <taxon>Zoopagomycetes</taxon>
        <taxon>Zoopagales</taxon>
        <taxon>Sigmoideomycetaceae</taxon>
        <taxon>Thamnocephalis</taxon>
    </lineage>
</organism>
<dbReference type="CDD" id="cd03399">
    <property type="entry name" value="SPFH_flotillin"/>
    <property type="match status" value="1"/>
</dbReference>